<dbReference type="EMBL" id="DVOD01000062">
    <property type="protein sequence ID" value="HIU93201.1"/>
    <property type="molecule type" value="Genomic_DNA"/>
</dbReference>
<feature type="region of interest" description="Disordered" evidence="3">
    <location>
        <begin position="81"/>
        <end position="139"/>
    </location>
</feature>
<evidence type="ECO:0000313" key="6">
    <source>
        <dbReference type="Proteomes" id="UP000886748"/>
    </source>
</evidence>
<evidence type="ECO:0000313" key="5">
    <source>
        <dbReference type="EMBL" id="HIU93201.1"/>
    </source>
</evidence>
<dbReference type="SUPFAM" id="SSF49493">
    <property type="entry name" value="HSP40/DnaJ peptide-binding domain"/>
    <property type="match status" value="2"/>
</dbReference>
<dbReference type="InterPro" id="IPR018253">
    <property type="entry name" value="DnaJ_domain_CS"/>
</dbReference>
<feature type="compositionally biased region" description="Low complexity" evidence="3">
    <location>
        <begin position="111"/>
        <end position="122"/>
    </location>
</feature>
<dbReference type="Gene3D" id="6.20.20.10">
    <property type="match status" value="1"/>
</dbReference>
<dbReference type="GO" id="GO:0006260">
    <property type="term" value="P:DNA replication"/>
    <property type="evidence" value="ECO:0007669"/>
    <property type="project" value="UniProtKB-KW"/>
</dbReference>
<dbReference type="InterPro" id="IPR001623">
    <property type="entry name" value="DnaJ_domain"/>
</dbReference>
<keyword evidence="1" id="KW-0235">DNA replication</keyword>
<sequence>MNQYYQKDLYAILGVSPDCDEAKIKSAYRKQARIWHPDVNDNSQESIVRFKEITEAYEILCDTQKRSQYDIIKGFNIRKESSYTSKKQTQSQAKKAYNQTSSTTTKEKTHTYTSTNDTYTKSAQNNEKNTQKADNKTDKSSFSQVFENILDGLFTSDNAKNKKAKKPKPENGRDINLNVNIKMSEAVSGTHRTVNVLHSERCPKCEGRRFINGAKCPLCKGSGEVSIHKKLNVKIPAGIKKGAKIRIANEGNKGYNGGRNGDLYLFIDIEESRFFSYEGANVLCEIPITPFEAVLGANIEVPTLCGNVSMKIPPNTSTGQKFRLSEQGVEDKKTNKKGDQIVTVRIEIPKEASVQEIALYEQLKNISTHKIRENLLND</sequence>
<proteinExistence type="predicted"/>
<evidence type="ECO:0000256" key="1">
    <source>
        <dbReference type="ARBA" id="ARBA00022705"/>
    </source>
</evidence>
<dbReference type="FunFam" id="2.60.260.20:FF:000013">
    <property type="entry name" value="DnaJ subfamily B member 11"/>
    <property type="match status" value="1"/>
</dbReference>
<accession>A0A9D1N1I7</accession>
<dbReference type="PROSITE" id="PS00636">
    <property type="entry name" value="DNAJ_1"/>
    <property type="match status" value="1"/>
</dbReference>
<feature type="domain" description="J" evidence="4">
    <location>
        <begin position="8"/>
        <end position="73"/>
    </location>
</feature>
<protein>
    <submittedName>
        <fullName evidence="5">DnaJ domain-containing protein</fullName>
    </submittedName>
</protein>
<dbReference type="GO" id="GO:0042026">
    <property type="term" value="P:protein refolding"/>
    <property type="evidence" value="ECO:0007669"/>
    <property type="project" value="TreeGrafter"/>
</dbReference>
<dbReference type="SMART" id="SM00271">
    <property type="entry name" value="DnaJ"/>
    <property type="match status" value="1"/>
</dbReference>
<dbReference type="CDD" id="cd06257">
    <property type="entry name" value="DnaJ"/>
    <property type="match status" value="1"/>
</dbReference>
<evidence type="ECO:0000256" key="2">
    <source>
        <dbReference type="ARBA" id="ARBA00023186"/>
    </source>
</evidence>
<feature type="compositionally biased region" description="Basic and acidic residues" evidence="3">
    <location>
        <begin position="129"/>
        <end position="139"/>
    </location>
</feature>
<dbReference type="PROSITE" id="PS50076">
    <property type="entry name" value="DNAJ_2"/>
    <property type="match status" value="1"/>
</dbReference>
<dbReference type="InterPro" id="IPR002939">
    <property type="entry name" value="DnaJ_C"/>
</dbReference>
<dbReference type="GO" id="GO:0005737">
    <property type="term" value="C:cytoplasm"/>
    <property type="evidence" value="ECO:0007669"/>
    <property type="project" value="TreeGrafter"/>
</dbReference>
<dbReference type="PANTHER" id="PTHR43096">
    <property type="entry name" value="DNAJ HOMOLOG 1, MITOCHONDRIAL-RELATED"/>
    <property type="match status" value="1"/>
</dbReference>
<dbReference type="Gene3D" id="2.60.260.20">
    <property type="entry name" value="Urease metallochaperone UreE, N-terminal domain"/>
    <property type="match status" value="2"/>
</dbReference>
<dbReference type="InterPro" id="IPR008971">
    <property type="entry name" value="HSP40/DnaJ_pept-bd"/>
</dbReference>
<organism evidence="5 6">
    <name type="scientific">Candidatus Limenecus avicola</name>
    <dbReference type="NCBI Taxonomy" id="2840847"/>
    <lineage>
        <taxon>Bacteria</taxon>
        <taxon>Bacillati</taxon>
        <taxon>Bacillota</taxon>
        <taxon>Clostridia</taxon>
        <taxon>Eubacteriales</taxon>
        <taxon>Clostridiaceae</taxon>
        <taxon>Clostridiaceae incertae sedis</taxon>
        <taxon>Candidatus Limenecus</taxon>
    </lineage>
</organism>
<evidence type="ECO:0000259" key="4">
    <source>
        <dbReference type="PROSITE" id="PS50076"/>
    </source>
</evidence>
<dbReference type="CDD" id="cd10747">
    <property type="entry name" value="DnaJ_C"/>
    <property type="match status" value="1"/>
</dbReference>
<reference evidence="5" key="1">
    <citation type="submission" date="2020-10" db="EMBL/GenBank/DDBJ databases">
        <authorList>
            <person name="Gilroy R."/>
        </authorList>
    </citation>
    <scope>NUCLEOTIDE SEQUENCE</scope>
    <source>
        <strain evidence="5">CHK154-7741</strain>
    </source>
</reference>
<comment type="caution">
    <text evidence="5">The sequence shown here is derived from an EMBL/GenBank/DDBJ whole genome shotgun (WGS) entry which is preliminary data.</text>
</comment>
<dbReference type="SUPFAM" id="SSF46565">
    <property type="entry name" value="Chaperone J-domain"/>
    <property type="match status" value="1"/>
</dbReference>
<dbReference type="InterPro" id="IPR036869">
    <property type="entry name" value="J_dom_sf"/>
</dbReference>
<dbReference type="GO" id="GO:0051082">
    <property type="term" value="F:unfolded protein binding"/>
    <property type="evidence" value="ECO:0007669"/>
    <property type="project" value="InterPro"/>
</dbReference>
<dbReference type="PRINTS" id="PR00625">
    <property type="entry name" value="JDOMAIN"/>
</dbReference>
<dbReference type="PANTHER" id="PTHR43096:SF52">
    <property type="entry name" value="DNAJ HOMOLOG 1, MITOCHONDRIAL-RELATED"/>
    <property type="match status" value="1"/>
</dbReference>
<evidence type="ECO:0000256" key="3">
    <source>
        <dbReference type="SAM" id="MobiDB-lite"/>
    </source>
</evidence>
<dbReference type="AlphaFoldDB" id="A0A9D1N1I7"/>
<gene>
    <name evidence="5" type="ORF">IAD26_08735</name>
</gene>
<reference evidence="5" key="2">
    <citation type="journal article" date="2021" name="PeerJ">
        <title>Extensive microbial diversity within the chicken gut microbiome revealed by metagenomics and culture.</title>
        <authorList>
            <person name="Gilroy R."/>
            <person name="Ravi A."/>
            <person name="Getino M."/>
            <person name="Pursley I."/>
            <person name="Horton D.L."/>
            <person name="Alikhan N.F."/>
            <person name="Baker D."/>
            <person name="Gharbi K."/>
            <person name="Hall N."/>
            <person name="Watson M."/>
            <person name="Adriaenssens E.M."/>
            <person name="Foster-Nyarko E."/>
            <person name="Jarju S."/>
            <person name="Secka A."/>
            <person name="Antonio M."/>
            <person name="Oren A."/>
            <person name="Chaudhuri R.R."/>
            <person name="La Ragione R."/>
            <person name="Hildebrand F."/>
            <person name="Pallen M.J."/>
        </authorList>
    </citation>
    <scope>NUCLEOTIDE SEQUENCE</scope>
    <source>
        <strain evidence="5">CHK154-7741</strain>
    </source>
</reference>
<dbReference type="Gene3D" id="1.10.287.110">
    <property type="entry name" value="DnaJ domain"/>
    <property type="match status" value="1"/>
</dbReference>
<name>A0A9D1N1I7_9CLOT</name>
<dbReference type="Pfam" id="PF01556">
    <property type="entry name" value="DnaJ_C"/>
    <property type="match status" value="1"/>
</dbReference>
<keyword evidence="2" id="KW-0143">Chaperone</keyword>
<feature type="compositionally biased region" description="Low complexity" evidence="3">
    <location>
        <begin position="82"/>
        <end position="104"/>
    </location>
</feature>
<dbReference type="Pfam" id="PF00226">
    <property type="entry name" value="DnaJ"/>
    <property type="match status" value="1"/>
</dbReference>
<dbReference type="Proteomes" id="UP000886748">
    <property type="component" value="Unassembled WGS sequence"/>
</dbReference>